<feature type="region of interest" description="Disordered" evidence="2">
    <location>
        <begin position="1488"/>
        <end position="1539"/>
    </location>
</feature>
<dbReference type="SMART" id="SM00054">
    <property type="entry name" value="EFh"/>
    <property type="match status" value="2"/>
</dbReference>
<dbReference type="InterPro" id="IPR018247">
    <property type="entry name" value="EF_Hand_1_Ca_BS"/>
</dbReference>
<evidence type="ECO:0000259" key="5">
    <source>
        <dbReference type="PROSITE" id="PS51278"/>
    </source>
</evidence>
<dbReference type="InterPro" id="IPR017932">
    <property type="entry name" value="GATase_2_dom"/>
</dbReference>
<keyword evidence="7" id="KW-1185">Reference proteome</keyword>
<evidence type="ECO:0000256" key="1">
    <source>
        <dbReference type="ARBA" id="ARBA00022837"/>
    </source>
</evidence>
<evidence type="ECO:0000313" key="7">
    <source>
        <dbReference type="Proteomes" id="UP001153069"/>
    </source>
</evidence>
<evidence type="ECO:0000313" key="6">
    <source>
        <dbReference type="EMBL" id="CAB9518953.1"/>
    </source>
</evidence>
<dbReference type="InterPro" id="IPR002048">
    <property type="entry name" value="EF_hand_dom"/>
</dbReference>
<dbReference type="PROSITE" id="PS00018">
    <property type="entry name" value="EF_HAND_1"/>
    <property type="match status" value="2"/>
</dbReference>
<proteinExistence type="predicted"/>
<feature type="transmembrane region" description="Helical" evidence="3">
    <location>
        <begin position="943"/>
        <end position="963"/>
    </location>
</feature>
<keyword evidence="3" id="KW-1133">Transmembrane helix</keyword>
<accession>A0A9N8HQE1</accession>
<evidence type="ECO:0008006" key="8">
    <source>
        <dbReference type="Google" id="ProtNLM"/>
    </source>
</evidence>
<dbReference type="Proteomes" id="UP001153069">
    <property type="component" value="Unassembled WGS sequence"/>
</dbReference>
<dbReference type="InterPro" id="IPR029055">
    <property type="entry name" value="Ntn_hydrolases_N"/>
</dbReference>
<dbReference type="PROSITE" id="PS50222">
    <property type="entry name" value="EF_HAND_2"/>
    <property type="match status" value="2"/>
</dbReference>
<dbReference type="Gene3D" id="3.60.20.10">
    <property type="entry name" value="Glutamine Phosphoribosylpyrophosphate, subunit 1, domain 1"/>
    <property type="match status" value="1"/>
</dbReference>
<keyword evidence="1" id="KW-0106">Calcium</keyword>
<dbReference type="PROSITE" id="PS51278">
    <property type="entry name" value="GATASE_TYPE_2"/>
    <property type="match status" value="1"/>
</dbReference>
<feature type="compositionally biased region" description="Low complexity" evidence="2">
    <location>
        <begin position="1493"/>
        <end position="1518"/>
    </location>
</feature>
<dbReference type="Gene3D" id="1.10.238.10">
    <property type="entry name" value="EF-hand"/>
    <property type="match status" value="1"/>
</dbReference>
<dbReference type="InterPro" id="IPR011992">
    <property type="entry name" value="EF-hand-dom_pair"/>
</dbReference>
<feature type="domain" description="Glutamine amidotransferase type-2" evidence="5">
    <location>
        <begin position="140"/>
        <end position="554"/>
    </location>
</feature>
<evidence type="ECO:0000256" key="3">
    <source>
        <dbReference type="SAM" id="Phobius"/>
    </source>
</evidence>
<feature type="transmembrane region" description="Helical" evidence="3">
    <location>
        <begin position="20"/>
        <end position="41"/>
    </location>
</feature>
<feature type="compositionally biased region" description="Basic and acidic residues" evidence="2">
    <location>
        <begin position="1519"/>
        <end position="1532"/>
    </location>
</feature>
<dbReference type="SUPFAM" id="SSF47473">
    <property type="entry name" value="EF-hand"/>
    <property type="match status" value="1"/>
</dbReference>
<dbReference type="OrthoDB" id="40822at2759"/>
<evidence type="ECO:0000259" key="4">
    <source>
        <dbReference type="PROSITE" id="PS50222"/>
    </source>
</evidence>
<evidence type="ECO:0000256" key="2">
    <source>
        <dbReference type="SAM" id="MobiDB-lite"/>
    </source>
</evidence>
<feature type="transmembrane region" description="Helical" evidence="3">
    <location>
        <begin position="53"/>
        <end position="70"/>
    </location>
</feature>
<protein>
    <recommendedName>
        <fullName evidence="8">Calmodulin</fullName>
    </recommendedName>
</protein>
<reference evidence="6" key="1">
    <citation type="submission" date="2020-06" db="EMBL/GenBank/DDBJ databases">
        <authorList>
            <consortium name="Plant Systems Biology data submission"/>
        </authorList>
    </citation>
    <scope>NUCLEOTIDE SEQUENCE</scope>
    <source>
        <strain evidence="6">D6</strain>
    </source>
</reference>
<feature type="compositionally biased region" description="Basic and acidic residues" evidence="2">
    <location>
        <begin position="1142"/>
        <end position="1151"/>
    </location>
</feature>
<feature type="transmembrane region" description="Helical" evidence="3">
    <location>
        <begin position="904"/>
        <end position="923"/>
    </location>
</feature>
<feature type="domain" description="EF-hand" evidence="4">
    <location>
        <begin position="1238"/>
        <end position="1273"/>
    </location>
</feature>
<gene>
    <name evidence="6" type="ORF">SEMRO_976_G226930.1</name>
</gene>
<sequence>MVNLSSASKTSGSSSLKMLVWYSFFGILHELAHASMALWMLGFENSGLDTPRIFVLRAAFGRACTIPSLLEATPWEAALVRHAGWIFSLALALVVVAAFPGRKVGGALQMAAVVTALEAVCTDLLGVGVVKGVSAATLFCGNFGVILLHPCWTNTPGDNGKTALDLIEKMIEVTMMRGAQTGGVVAWVNKTPTTVAPIRCRVVNGKRTDLSELLRKDMNKKMCKGGSLKPSIRALMGHTRFATSSKATMDGTHPHTWSAPEFRRIYPMEDAKLWKSSEPVPVVRMESNYITHNGDLDFFKVNGEHNDLDTVQKWLELATGHKMPCSVDSAAIAGLIDIIRAAGCFGLSMRYAFLVSCKGSNMKTDAPLPTYKTYEDLGMEFEAGLKQFCSKNGYGLNDLKRSRTLKRKFVDLMVTALADSARFKNSPLRRCVVVKGCSLEGGQSDSPPISMHDFVAKTVEAFFYNDIYGTTKIFMKDAVGSFGLMVTTSMEAQRQICIAARGQPMSIVFYPDKGIITYGSELAAVKAGLTFDAPKEIPKVKRDAHGKFDVTKETCRFDLDDLGGEVVLVDFSEKAADGRSIAQIKAHQESKTTGPYLKERTTLLDNNEFLLPLTTTTKDPILTDIESIPYYLEQVQCDWREGGLNRITAWSLGRCLRRRLKDRIDGKIPVNGSTVDVLITGCEVSLWLGEQFASDLQKAFPKLFIKATSSNKLLGVFGQELAVPSIGFPMSDKMPDLKDTIVIIVSHSGGTFAPLAVSNLLQSFTNNIFVVSSEWDTQIGKQLRGMFASEKDIMASRVFTTNIGVRPAEPCSLSVAATHQLLTQIFEYMCMVVLSDQHFRHLAGAAVTERDLQALERCNRDNIFALETIVGMDAYGERKDTLVNSDLKEAGSLWADHILENARAYIMSFVYVIVTVTVGYPIISGIATGAGLEAEWAFYITRFFDALIYFFLPQINIIIIRLIQGRDLRHRMVGRTAVIGDIPWVAQSAEAFLSKIFARSYSIAGLNVLSGNPADHLVHRHTHRVVRGALLVCGRPDGRLTALTSAECAVNLSVNQASSIQSIDGTCESITIGHNPSELSLTKKDIALASVRPAFLCEKILGTIDEETLRKQAALASKQEAKGRKLNKKMHFMKSSTDNTSDDGKSVDSRSLDSSTHRSSHNLKGLYLGLQEKSTRMMIREASKRTMQESERSIASPSKPDVVVVPEPSRELSTAFEDAGPELSVEEEVLHSMIQENQKSNELRELFNKLDDDGNGTVDLEEFIKAYETVNSGLPRHEIETIFREADVDDSGALDFEEFRQVMSFSELDVLRKLQQAAFRDDRGMMQVHASMENYFGESMGNAQSLSTVGDFAKSQSQHLSMELYESRVASLQRFVAMCVMFHQTGKQVQDFFPKYTFGLMNYNMERTHSIMRIATTASPVSGDAVRGQMERLRLRARYQSAVHVIEGAWATADMQHMKRLKEQWRQNGRRRKSALDVSLSSRLSLQNSTEFGQRSSSGLDDSQSSGRSLLATVAARAAQERAAEEGGKMSDSDSDISC</sequence>
<feature type="domain" description="EF-hand" evidence="4">
    <location>
        <begin position="1274"/>
        <end position="1309"/>
    </location>
</feature>
<organism evidence="6 7">
    <name type="scientific">Seminavis robusta</name>
    <dbReference type="NCBI Taxonomy" id="568900"/>
    <lineage>
        <taxon>Eukaryota</taxon>
        <taxon>Sar</taxon>
        <taxon>Stramenopiles</taxon>
        <taxon>Ochrophyta</taxon>
        <taxon>Bacillariophyta</taxon>
        <taxon>Bacillariophyceae</taxon>
        <taxon>Bacillariophycidae</taxon>
        <taxon>Naviculales</taxon>
        <taxon>Naviculaceae</taxon>
        <taxon>Seminavis</taxon>
    </lineage>
</organism>
<dbReference type="EMBL" id="CAICTM010000974">
    <property type="protein sequence ID" value="CAB9518953.1"/>
    <property type="molecule type" value="Genomic_DNA"/>
</dbReference>
<feature type="region of interest" description="Disordered" evidence="2">
    <location>
        <begin position="1118"/>
        <end position="1166"/>
    </location>
</feature>
<keyword evidence="3" id="KW-0812">Transmembrane</keyword>
<dbReference type="CDD" id="cd00051">
    <property type="entry name" value="EFh"/>
    <property type="match status" value="1"/>
</dbReference>
<dbReference type="Pfam" id="PF13499">
    <property type="entry name" value="EF-hand_7"/>
    <property type="match status" value="1"/>
</dbReference>
<dbReference type="GO" id="GO:0005509">
    <property type="term" value="F:calcium ion binding"/>
    <property type="evidence" value="ECO:0007669"/>
    <property type="project" value="InterPro"/>
</dbReference>
<keyword evidence="3" id="KW-0472">Membrane</keyword>
<comment type="caution">
    <text evidence="6">The sequence shown here is derived from an EMBL/GenBank/DDBJ whole genome shotgun (WGS) entry which is preliminary data.</text>
</comment>
<name>A0A9N8HQE1_9STRA</name>
<feature type="transmembrane region" description="Helical" evidence="3">
    <location>
        <begin position="82"/>
        <end position="100"/>
    </location>
</feature>